<dbReference type="InterPro" id="IPR011611">
    <property type="entry name" value="PfkB_dom"/>
</dbReference>
<reference evidence="4 5" key="1">
    <citation type="submission" date="2020-04" db="EMBL/GenBank/DDBJ databases">
        <title>Draft Whole-Genome sequence of Marichromatium bheemlicum DSM 18632, type strain.</title>
        <authorList>
            <person name="Kyndt J.A."/>
            <person name="Meyer T.E."/>
        </authorList>
    </citation>
    <scope>NUCLEOTIDE SEQUENCE [LARGE SCALE GENOMIC DNA]</scope>
    <source>
        <strain evidence="4 5">DSM 18632</strain>
    </source>
</reference>
<dbReference type="PANTHER" id="PTHR42774">
    <property type="entry name" value="PHOSPHOTRANSFERASE SYSTEM TRANSPORT PROTEIN"/>
    <property type="match status" value="1"/>
</dbReference>
<name>A0ABX1I8I5_9GAMM</name>
<dbReference type="Proteomes" id="UP000740754">
    <property type="component" value="Unassembled WGS sequence"/>
</dbReference>
<keyword evidence="2" id="KW-0418">Kinase</keyword>
<accession>A0ABX1I8I5</accession>
<dbReference type="PANTHER" id="PTHR42774:SF3">
    <property type="entry name" value="KETOHEXOKINASE"/>
    <property type="match status" value="1"/>
</dbReference>
<dbReference type="PROSITE" id="PS00584">
    <property type="entry name" value="PFKB_KINASES_2"/>
    <property type="match status" value="1"/>
</dbReference>
<evidence type="ECO:0000313" key="5">
    <source>
        <dbReference type="Proteomes" id="UP000740754"/>
    </source>
</evidence>
<dbReference type="EMBL" id="JAAXKX010000016">
    <property type="protein sequence ID" value="NKN33868.1"/>
    <property type="molecule type" value="Genomic_DNA"/>
</dbReference>
<dbReference type="InterPro" id="IPR002173">
    <property type="entry name" value="Carboh/pur_kinase_PfkB_CS"/>
</dbReference>
<gene>
    <name evidence="4" type="ORF">HF203_11615</name>
</gene>
<evidence type="ECO:0000313" key="4">
    <source>
        <dbReference type="EMBL" id="NKN33868.1"/>
    </source>
</evidence>
<feature type="domain" description="Carbohydrate kinase PfkB" evidence="3">
    <location>
        <begin position="29"/>
        <end position="313"/>
    </location>
</feature>
<organism evidence="4 5">
    <name type="scientific">Marichromatium bheemlicum</name>
    <dbReference type="NCBI Taxonomy" id="365339"/>
    <lineage>
        <taxon>Bacteria</taxon>
        <taxon>Pseudomonadati</taxon>
        <taxon>Pseudomonadota</taxon>
        <taxon>Gammaproteobacteria</taxon>
        <taxon>Chromatiales</taxon>
        <taxon>Chromatiaceae</taxon>
        <taxon>Marichromatium</taxon>
    </lineage>
</organism>
<evidence type="ECO:0000256" key="2">
    <source>
        <dbReference type="ARBA" id="ARBA00022777"/>
    </source>
</evidence>
<dbReference type="SUPFAM" id="SSF53613">
    <property type="entry name" value="Ribokinase-like"/>
    <property type="match status" value="1"/>
</dbReference>
<evidence type="ECO:0000256" key="1">
    <source>
        <dbReference type="ARBA" id="ARBA00022679"/>
    </source>
</evidence>
<comment type="caution">
    <text evidence="4">The sequence shown here is derived from an EMBL/GenBank/DDBJ whole genome shotgun (WGS) entry which is preliminary data.</text>
</comment>
<keyword evidence="5" id="KW-1185">Reference proteome</keyword>
<protein>
    <submittedName>
        <fullName evidence="4">Ketohexokinase</fullName>
    </submittedName>
</protein>
<dbReference type="InterPro" id="IPR029056">
    <property type="entry name" value="Ribokinase-like"/>
</dbReference>
<evidence type="ECO:0000259" key="3">
    <source>
        <dbReference type="Pfam" id="PF00294"/>
    </source>
</evidence>
<dbReference type="InterPro" id="IPR052562">
    <property type="entry name" value="Ketohexokinase-related"/>
</dbReference>
<proteinExistence type="predicted"/>
<sequence>MRASTSPLRPNSICSVSASSVISEFGARVLAVGVATLDLINEVAAYPSEDAEVRALAQRQARGGNAPNTLAVLAQLGHRCVWCGTLADDAGGRFIAADLARRGIALAAVERITGAATPTSYVTLSRVSGSRTIVHHRDLPELNVAGFARVGLDGFDWVHFEGRNPAETAEMMRRVRRLRPQARVSVELEKARPGIESLAALADLVLVGRDYVCADGGDEPPARALARLATLAPRACWVLGWGEGGAWSQVPGAAPRHHPAWPLARVVDSLGAGDCLNAAVIDGLLRGHALAEASARAVRLAGFKCTRVGVDDLIEAACATAGVLD</sequence>
<keyword evidence="1" id="KW-0808">Transferase</keyword>
<dbReference type="Gene3D" id="3.40.1190.20">
    <property type="match status" value="1"/>
</dbReference>
<dbReference type="Pfam" id="PF00294">
    <property type="entry name" value="PfkB"/>
    <property type="match status" value="1"/>
</dbReference>